<evidence type="ECO:0000256" key="3">
    <source>
        <dbReference type="ARBA" id="ARBA00023163"/>
    </source>
</evidence>
<dbReference type="InterPro" id="IPR050707">
    <property type="entry name" value="HTH_MetabolicPath_Reg"/>
</dbReference>
<protein>
    <submittedName>
        <fullName evidence="6">IclR family transcriptional regulator</fullName>
    </submittedName>
</protein>
<gene>
    <name evidence="6" type="ORF">C7440_2226</name>
</gene>
<keyword evidence="2" id="KW-0238">DNA-binding</keyword>
<keyword evidence="3" id="KW-0804">Transcription</keyword>
<dbReference type="EMBL" id="QEKO01000002">
    <property type="protein sequence ID" value="PVY62729.1"/>
    <property type="molecule type" value="Genomic_DNA"/>
</dbReference>
<sequence length="292" mass="32078">MRPEAADCRCIGIAAPQPEFARGAVMQLPEHHSSYPMVRGLSRGLQVLRALNLCVKGRASSGELARLTGLHRTTVRRLLETLVSQGYVWRSDSDDSFQLALKVRDLSEGFTDTEWISTVASPVMGALLHKVVWPSDLSLPSGEALQVRETTHRFSPLSFHRVMVGRRLPMLLTAAGRAYIGHCAEAEREQILKLLRAGGDEQARLASDPVYLRNLLARVQADGYGTNEGEWNHDQEKGKIGAVALPILQHGHAVGCLSVIYLLRAVKREDAIAQYVPALREAVVQIEAGLHA</sequence>
<feature type="domain" description="IclR-ED" evidence="5">
    <location>
        <begin position="102"/>
        <end position="292"/>
    </location>
</feature>
<keyword evidence="1" id="KW-0805">Transcription regulation</keyword>
<name>A0A2U1CP01_9BURK</name>
<proteinExistence type="predicted"/>
<evidence type="ECO:0000256" key="1">
    <source>
        <dbReference type="ARBA" id="ARBA00023015"/>
    </source>
</evidence>
<dbReference type="InterPro" id="IPR036388">
    <property type="entry name" value="WH-like_DNA-bd_sf"/>
</dbReference>
<comment type="caution">
    <text evidence="6">The sequence shown here is derived from an EMBL/GenBank/DDBJ whole genome shotgun (WGS) entry which is preliminary data.</text>
</comment>
<dbReference type="Pfam" id="PF09339">
    <property type="entry name" value="HTH_IclR"/>
    <property type="match status" value="1"/>
</dbReference>
<dbReference type="SUPFAM" id="SSF55781">
    <property type="entry name" value="GAF domain-like"/>
    <property type="match status" value="1"/>
</dbReference>
<evidence type="ECO:0000313" key="7">
    <source>
        <dbReference type="Proteomes" id="UP000246145"/>
    </source>
</evidence>
<dbReference type="GO" id="GO:0003700">
    <property type="term" value="F:DNA-binding transcription factor activity"/>
    <property type="evidence" value="ECO:0007669"/>
    <property type="project" value="TreeGrafter"/>
</dbReference>
<dbReference type="SMART" id="SM00346">
    <property type="entry name" value="HTH_ICLR"/>
    <property type="match status" value="1"/>
</dbReference>
<evidence type="ECO:0000259" key="4">
    <source>
        <dbReference type="PROSITE" id="PS51077"/>
    </source>
</evidence>
<dbReference type="AlphaFoldDB" id="A0A2U1CP01"/>
<keyword evidence="7" id="KW-1185">Reference proteome</keyword>
<reference evidence="6 7" key="1">
    <citation type="submission" date="2018-04" db="EMBL/GenBank/DDBJ databases">
        <title>Genomic Encyclopedia of Type Strains, Phase IV (KMG-IV): sequencing the most valuable type-strain genomes for metagenomic binning, comparative biology and taxonomic classification.</title>
        <authorList>
            <person name="Goeker M."/>
        </authorList>
    </citation>
    <scope>NUCLEOTIDE SEQUENCE [LARGE SCALE GENOMIC DNA]</scope>
    <source>
        <strain evidence="6 7">DSM 10065</strain>
    </source>
</reference>
<dbReference type="Pfam" id="PF01614">
    <property type="entry name" value="IclR_C"/>
    <property type="match status" value="1"/>
</dbReference>
<dbReference type="SUPFAM" id="SSF46785">
    <property type="entry name" value="Winged helix' DNA-binding domain"/>
    <property type="match status" value="1"/>
</dbReference>
<dbReference type="Gene3D" id="1.10.10.10">
    <property type="entry name" value="Winged helix-like DNA-binding domain superfamily/Winged helix DNA-binding domain"/>
    <property type="match status" value="1"/>
</dbReference>
<dbReference type="InterPro" id="IPR036390">
    <property type="entry name" value="WH_DNA-bd_sf"/>
</dbReference>
<dbReference type="GO" id="GO:0003677">
    <property type="term" value="F:DNA binding"/>
    <property type="evidence" value="ECO:0007669"/>
    <property type="project" value="UniProtKB-KW"/>
</dbReference>
<organism evidence="6 7">
    <name type="scientific">Pusillimonas noertemannii</name>
    <dbReference type="NCBI Taxonomy" id="305977"/>
    <lineage>
        <taxon>Bacteria</taxon>
        <taxon>Pseudomonadati</taxon>
        <taxon>Pseudomonadota</taxon>
        <taxon>Betaproteobacteria</taxon>
        <taxon>Burkholderiales</taxon>
        <taxon>Alcaligenaceae</taxon>
        <taxon>Pusillimonas</taxon>
    </lineage>
</organism>
<dbReference type="GO" id="GO:0045892">
    <property type="term" value="P:negative regulation of DNA-templated transcription"/>
    <property type="evidence" value="ECO:0007669"/>
    <property type="project" value="TreeGrafter"/>
</dbReference>
<feature type="domain" description="HTH iclR-type" evidence="4">
    <location>
        <begin position="38"/>
        <end position="101"/>
    </location>
</feature>
<dbReference type="PANTHER" id="PTHR30136:SF23">
    <property type="entry name" value="DNA-BINDING TRANSCRIPTIONAL ACTIVATOR MHPR"/>
    <property type="match status" value="1"/>
</dbReference>
<dbReference type="STRING" id="1231391.GCA_000308195_00712"/>
<dbReference type="InterPro" id="IPR014757">
    <property type="entry name" value="Tscrpt_reg_IclR_C"/>
</dbReference>
<evidence type="ECO:0000256" key="2">
    <source>
        <dbReference type="ARBA" id="ARBA00023125"/>
    </source>
</evidence>
<dbReference type="Gene3D" id="3.30.450.40">
    <property type="match status" value="1"/>
</dbReference>
<dbReference type="Proteomes" id="UP000246145">
    <property type="component" value="Unassembled WGS sequence"/>
</dbReference>
<dbReference type="PANTHER" id="PTHR30136">
    <property type="entry name" value="HELIX-TURN-HELIX TRANSCRIPTIONAL REGULATOR, ICLR FAMILY"/>
    <property type="match status" value="1"/>
</dbReference>
<dbReference type="PROSITE" id="PS51077">
    <property type="entry name" value="HTH_ICLR"/>
    <property type="match status" value="1"/>
</dbReference>
<dbReference type="PROSITE" id="PS51078">
    <property type="entry name" value="ICLR_ED"/>
    <property type="match status" value="1"/>
</dbReference>
<accession>A0A2U1CP01</accession>
<dbReference type="InterPro" id="IPR029016">
    <property type="entry name" value="GAF-like_dom_sf"/>
</dbReference>
<evidence type="ECO:0000313" key="6">
    <source>
        <dbReference type="EMBL" id="PVY62729.1"/>
    </source>
</evidence>
<evidence type="ECO:0000259" key="5">
    <source>
        <dbReference type="PROSITE" id="PS51078"/>
    </source>
</evidence>
<dbReference type="InterPro" id="IPR005471">
    <property type="entry name" value="Tscrpt_reg_IclR_N"/>
</dbReference>
<dbReference type="NCBIfam" id="NF007341">
    <property type="entry name" value="PRK09834.1-3"/>
    <property type="match status" value="1"/>
</dbReference>